<feature type="signal peptide" evidence="11">
    <location>
        <begin position="1"/>
        <end position="32"/>
    </location>
</feature>
<sequence>MRILPYTRWLLRRKPTVACLILTSLLLHPAHAEDYFDPDAIEKRGGQADNIDLSSLERPGGQVPGQYRTEIYLNGNYVADKVLNFRMSEKSLVPDIRREDLVTWGVRSTATPAFAYASSGNLSKPVNDYLPDSSFNYDFAQQRLDISIPQVYVRQSAQGSVSPDEWDDGLPAALLNYAYSGASTRSDYGRGTQQNNYLNLRSGVNLGAWRLRNYSSWSDAEQTRHWNSINTYVQRDVKTLRAQFVAGDSYTPSDVFDSFAFRGTQLLSDDNMLPESLRGFAPVVRGIAQSNARVTVRQNGNVIYQSYVPPGPFAITDLYPTSSSGDLSVSVREADGTVRQFTQAFSAVPVMQREGRFKYSFTAGKYRVASQADYARREPAFMQATGIYGLLSATTLYGGTIVSGDYTSGSLGVGKGLGSLGSMSVDGTWARARLDDLDRRGASFRFQYAKDFTDSGTTFTLAGYRYSTSGYLDFNEANGYYDSLPLNPRTDDLTDSDQDLAQQAYARWRAQHNKRSRAQLNVNQSLGGYGSLYLSAYQQQYWGISGRENSLNFGYSGSAGAVNYTLNYAWSESPYYSQKDKVVSLAVQIPFDRFLPTSWLNLSASNASHGASVASAGISGTTLADNNLSYNVQQGYANRGTGATGSTTADYKASFGEYQAGYNYARQTRQLNYGAMGGVVIHPYGLTLSQPLGDTLALVRAERAANIKVENNTGVYTDGRGYAVVPYITPYRRSALRLNTDTLGENVDITTDTRTVVPGQGALVLADFPTNYGQKIMLTLDSPVPFGASATVNNGSQTSSGIVDDRRQVYLSGVPQRGTVMVTWQGGQCEAAYDTRTDEPSVHLITAQCR</sequence>
<evidence type="ECO:0000256" key="7">
    <source>
        <dbReference type="ARBA" id="ARBA00022729"/>
    </source>
</evidence>
<keyword evidence="3 10" id="KW-0813">Transport</keyword>
<dbReference type="PROSITE" id="PS01151">
    <property type="entry name" value="FIMBRIAL_USHER"/>
    <property type="match status" value="1"/>
</dbReference>
<feature type="domain" description="PapC-like C-terminal" evidence="12">
    <location>
        <begin position="781"/>
        <end position="835"/>
    </location>
</feature>
<dbReference type="AlphaFoldDB" id="A0A443IB34"/>
<evidence type="ECO:0000256" key="3">
    <source>
        <dbReference type="ARBA" id="ARBA00022448"/>
    </source>
</evidence>
<keyword evidence="15" id="KW-1185">Reference proteome</keyword>
<comment type="subcellular location">
    <subcellularLocation>
        <location evidence="1 10">Cell outer membrane</location>
        <topology evidence="1 10">Multi-pass membrane protein</topology>
    </subcellularLocation>
</comment>
<dbReference type="PANTHER" id="PTHR30451:SF21">
    <property type="entry name" value="FIMBRIAL USHER DOMAIN-CONTAINING PROTEIN YDET-RELATED"/>
    <property type="match status" value="1"/>
</dbReference>
<dbReference type="EMBL" id="JMEE01000040">
    <property type="protein sequence ID" value="RWR01117.1"/>
    <property type="molecule type" value="Genomic_DNA"/>
</dbReference>
<evidence type="ECO:0000313" key="14">
    <source>
        <dbReference type="EMBL" id="RWR01117.1"/>
    </source>
</evidence>
<protein>
    <submittedName>
        <fullName evidence="14">Fimbrial protein</fullName>
    </submittedName>
</protein>
<dbReference type="Gene3D" id="2.60.40.3110">
    <property type="match status" value="1"/>
</dbReference>
<evidence type="ECO:0000313" key="15">
    <source>
        <dbReference type="Proteomes" id="UP000288794"/>
    </source>
</evidence>
<dbReference type="InterPro" id="IPR000015">
    <property type="entry name" value="Fimb_usher"/>
</dbReference>
<dbReference type="Gene3D" id="2.60.40.2070">
    <property type="match status" value="1"/>
</dbReference>
<dbReference type="FunFam" id="2.60.40.3110:FF:000001">
    <property type="entry name" value="Putative fimbrial outer membrane usher"/>
    <property type="match status" value="1"/>
</dbReference>
<proteinExistence type="inferred from homology"/>
<keyword evidence="9 10" id="KW-0998">Cell outer membrane</keyword>
<evidence type="ECO:0000259" key="12">
    <source>
        <dbReference type="Pfam" id="PF13953"/>
    </source>
</evidence>
<keyword evidence="5 10" id="KW-1029">Fimbrium biogenesis</keyword>
<keyword evidence="8 10" id="KW-0472">Membrane</keyword>
<keyword evidence="4" id="KW-1134">Transmembrane beta strand</keyword>
<comment type="caution">
    <text evidence="14">The sequence shown here is derived from an EMBL/GenBank/DDBJ whole genome shotgun (WGS) entry which is preliminary data.</text>
</comment>
<evidence type="ECO:0000256" key="9">
    <source>
        <dbReference type="ARBA" id="ARBA00023237"/>
    </source>
</evidence>
<dbReference type="InterPro" id="IPR018030">
    <property type="entry name" value="Fimbrial_membr_usher_CS"/>
</dbReference>
<dbReference type="GO" id="GO:0015473">
    <property type="term" value="F:fimbrial usher porin activity"/>
    <property type="evidence" value="ECO:0007669"/>
    <property type="project" value="InterPro"/>
</dbReference>
<evidence type="ECO:0000256" key="5">
    <source>
        <dbReference type="ARBA" id="ARBA00022558"/>
    </source>
</evidence>
<evidence type="ECO:0000256" key="8">
    <source>
        <dbReference type="ARBA" id="ARBA00023136"/>
    </source>
</evidence>
<evidence type="ECO:0000256" key="4">
    <source>
        <dbReference type="ARBA" id="ARBA00022452"/>
    </source>
</evidence>
<gene>
    <name evidence="14" type="ORF">ED28_15175</name>
</gene>
<reference evidence="14 15" key="1">
    <citation type="submission" date="2014-04" db="EMBL/GenBank/DDBJ databases">
        <title>Draft genome sequence of Pantoea beijingensis strain LMG 27579, an emerging pathogen to Pleurotus eryngii with potential industrial application.</title>
        <authorList>
            <person name="Xu F."/>
            <person name="Liu Y."/>
            <person name="Wang S."/>
            <person name="Yin Y."/>
            <person name="Ma Y."/>
            <person name="Zhao S."/>
            <person name="Rong C."/>
        </authorList>
    </citation>
    <scope>NUCLEOTIDE SEQUENCE [LARGE SCALE GENOMIC DNA]</scope>
    <source>
        <strain evidence="14 15">LMG 27579</strain>
    </source>
</reference>
<dbReference type="InterPro" id="IPR025949">
    <property type="entry name" value="PapC-like_C"/>
</dbReference>
<evidence type="ECO:0000256" key="10">
    <source>
        <dbReference type="RuleBase" id="RU003884"/>
    </source>
</evidence>
<keyword evidence="6 10" id="KW-0812">Transmembrane</keyword>
<dbReference type="RefSeq" id="WP_128178884.1">
    <property type="nucleotide sequence ID" value="NZ_CP071409.1"/>
</dbReference>
<dbReference type="InterPro" id="IPR042186">
    <property type="entry name" value="FimD_plug_dom"/>
</dbReference>
<comment type="similarity">
    <text evidence="2 10">Belongs to the fimbrial export usher family.</text>
</comment>
<dbReference type="InterPro" id="IPR043142">
    <property type="entry name" value="PapC-like_C_sf"/>
</dbReference>
<dbReference type="Pfam" id="PF13953">
    <property type="entry name" value="PapC_C"/>
    <property type="match status" value="1"/>
</dbReference>
<dbReference type="InterPro" id="IPR037224">
    <property type="entry name" value="PapC_N_sf"/>
</dbReference>
<dbReference type="GO" id="GO:0009279">
    <property type="term" value="C:cell outer membrane"/>
    <property type="evidence" value="ECO:0007669"/>
    <property type="project" value="UniProtKB-SubCell"/>
</dbReference>
<organism evidence="14 15">
    <name type="scientific">[Pantoea] beijingensis</name>
    <dbReference type="NCBI Taxonomy" id="1324864"/>
    <lineage>
        <taxon>Bacteria</taxon>
        <taxon>Pseudomonadati</taxon>
        <taxon>Pseudomonadota</taxon>
        <taxon>Gammaproteobacteria</taxon>
        <taxon>Enterobacterales</taxon>
        <taxon>Erwiniaceae</taxon>
        <taxon>Erwinia</taxon>
    </lineage>
</organism>
<feature type="chain" id="PRO_5019203743" evidence="11">
    <location>
        <begin position="33"/>
        <end position="850"/>
    </location>
</feature>
<dbReference type="Proteomes" id="UP000288794">
    <property type="component" value="Unassembled WGS sequence"/>
</dbReference>
<dbReference type="GO" id="GO:0009297">
    <property type="term" value="P:pilus assembly"/>
    <property type="evidence" value="ECO:0007669"/>
    <property type="project" value="InterPro"/>
</dbReference>
<evidence type="ECO:0000259" key="13">
    <source>
        <dbReference type="Pfam" id="PF13954"/>
    </source>
</evidence>
<evidence type="ECO:0000256" key="2">
    <source>
        <dbReference type="ARBA" id="ARBA00008064"/>
    </source>
</evidence>
<evidence type="ECO:0000256" key="1">
    <source>
        <dbReference type="ARBA" id="ARBA00004571"/>
    </source>
</evidence>
<dbReference type="Gene3D" id="3.10.20.410">
    <property type="match status" value="1"/>
</dbReference>
<evidence type="ECO:0000256" key="11">
    <source>
        <dbReference type="SAM" id="SignalP"/>
    </source>
</evidence>
<feature type="domain" description="PapC N-terminal" evidence="13">
    <location>
        <begin position="35"/>
        <end position="180"/>
    </location>
</feature>
<evidence type="ECO:0000256" key="6">
    <source>
        <dbReference type="ARBA" id="ARBA00022692"/>
    </source>
</evidence>
<keyword evidence="7 11" id="KW-0732">Signal</keyword>
<accession>A0A443IB34</accession>
<dbReference type="Pfam" id="PF00577">
    <property type="entry name" value="Usher"/>
    <property type="match status" value="1"/>
</dbReference>
<name>A0A443IB34_9GAMM</name>
<dbReference type="SUPFAM" id="SSF141729">
    <property type="entry name" value="FimD N-terminal domain-like"/>
    <property type="match status" value="1"/>
</dbReference>
<dbReference type="Gene3D" id="2.60.40.2610">
    <property type="entry name" value="Outer membrane usher protein FimD, plug domain"/>
    <property type="match status" value="1"/>
</dbReference>
<dbReference type="PANTHER" id="PTHR30451">
    <property type="entry name" value="OUTER MEMBRANE USHER PROTEIN"/>
    <property type="match status" value="1"/>
</dbReference>
<dbReference type="Pfam" id="PF13954">
    <property type="entry name" value="PapC_N"/>
    <property type="match status" value="1"/>
</dbReference>
<dbReference type="InterPro" id="IPR025885">
    <property type="entry name" value="PapC_N"/>
</dbReference>